<dbReference type="PROSITE" id="PS01044">
    <property type="entry name" value="SQUALEN_PHYTOEN_SYN_1"/>
    <property type="match status" value="1"/>
</dbReference>
<dbReference type="Pfam" id="PF00494">
    <property type="entry name" value="SQS_PSY"/>
    <property type="match status" value="1"/>
</dbReference>
<dbReference type="InterPro" id="IPR044843">
    <property type="entry name" value="Trans_IPPS_bact-type"/>
</dbReference>
<dbReference type="GO" id="GO:0051996">
    <property type="term" value="F:squalene synthase [NAD(P)H] activity"/>
    <property type="evidence" value="ECO:0007669"/>
    <property type="project" value="InterPro"/>
</dbReference>
<dbReference type="CDD" id="cd00683">
    <property type="entry name" value="Trans_IPPS_HH"/>
    <property type="match status" value="1"/>
</dbReference>
<evidence type="ECO:0000256" key="3">
    <source>
        <dbReference type="ARBA" id="ARBA00022746"/>
    </source>
</evidence>
<evidence type="ECO:0000256" key="1">
    <source>
        <dbReference type="ARBA" id="ARBA00004829"/>
    </source>
</evidence>
<evidence type="ECO:0000256" key="2">
    <source>
        <dbReference type="ARBA" id="ARBA00022679"/>
    </source>
</evidence>
<evidence type="ECO:0000313" key="5">
    <source>
        <dbReference type="Proteomes" id="UP001254832"/>
    </source>
</evidence>
<keyword evidence="3" id="KW-0125">Carotenoid biosynthesis</keyword>
<dbReference type="SUPFAM" id="SSF48576">
    <property type="entry name" value="Terpenoid synthases"/>
    <property type="match status" value="1"/>
</dbReference>
<proteinExistence type="predicted"/>
<keyword evidence="2 4" id="KW-0808">Transferase</keyword>
<sequence>MNEAILSRCEELMKKGSTSFYQAFKGLPSPRREAVYVIYAFCRMIDDSVDEPEQSAYTIHEIRDLFTQLDEAEGHFIWPALRWLFASFPHLDKGPFFRQMEGQLTDLEVTHYTTMKELEHYCYLVAGTVGEMLLPVLRDDNGAEVAVNGIALGKGMQIVNIIRDVGEDRARARRYVPLEVMEKHGYTELDWQNGVIDERWIAIVHELKVAALDWFRVGMDRLDTYPVDSAFAIELAAAFYSTILHAVERNEYDVYSKRAYVTDELKLEMLGAIVKRYPMLAFQASRTAVS</sequence>
<dbReference type="SFLD" id="SFLDG01212">
    <property type="entry name" value="Phytoene_synthase_like"/>
    <property type="match status" value="1"/>
</dbReference>
<dbReference type="SFLD" id="SFLDS00005">
    <property type="entry name" value="Isoprenoid_Synthase_Type_I"/>
    <property type="match status" value="1"/>
</dbReference>
<dbReference type="RefSeq" id="WP_056702151.1">
    <property type="nucleotide sequence ID" value="NZ_JAVDTR010000003.1"/>
</dbReference>
<dbReference type="Proteomes" id="UP001254832">
    <property type="component" value="Unassembled WGS sequence"/>
</dbReference>
<comment type="caution">
    <text evidence="4">The sequence shown here is derived from an EMBL/GenBank/DDBJ whole genome shotgun (WGS) entry which is preliminary data.</text>
</comment>
<protein>
    <submittedName>
        <fullName evidence="4">Phytoene synthase</fullName>
        <ecNumber evidence="4">2.5.1.32</ecNumber>
    </submittedName>
</protein>
<name>A0AAP5LQ78_PAEAM</name>
<dbReference type="InterPro" id="IPR033904">
    <property type="entry name" value="Trans_IPPS_HH"/>
</dbReference>
<dbReference type="InterPro" id="IPR008949">
    <property type="entry name" value="Isoprenoid_synthase_dom_sf"/>
</dbReference>
<dbReference type="PROSITE" id="PS01045">
    <property type="entry name" value="SQUALEN_PHYTOEN_SYN_2"/>
    <property type="match status" value="1"/>
</dbReference>
<gene>
    <name evidence="4" type="ORF">J2W91_001666</name>
</gene>
<dbReference type="EMBL" id="JAVDTR010000003">
    <property type="protein sequence ID" value="MDR6723214.1"/>
    <property type="molecule type" value="Genomic_DNA"/>
</dbReference>
<dbReference type="SFLD" id="SFLDG01018">
    <property type="entry name" value="Squalene/Phytoene_Synthase_Lik"/>
    <property type="match status" value="1"/>
</dbReference>
<dbReference type="InterPro" id="IPR002060">
    <property type="entry name" value="Squ/phyt_synthse"/>
</dbReference>
<reference evidence="4" key="1">
    <citation type="submission" date="2023-07" db="EMBL/GenBank/DDBJ databases">
        <title>Sorghum-associated microbial communities from plants grown in Nebraska, USA.</title>
        <authorList>
            <person name="Schachtman D."/>
        </authorList>
    </citation>
    <scope>NUCLEOTIDE SEQUENCE</scope>
    <source>
        <strain evidence="4">BE80</strain>
    </source>
</reference>
<organism evidence="4 5">
    <name type="scientific">Paenibacillus amylolyticus</name>
    <dbReference type="NCBI Taxonomy" id="1451"/>
    <lineage>
        <taxon>Bacteria</taxon>
        <taxon>Bacillati</taxon>
        <taxon>Bacillota</taxon>
        <taxon>Bacilli</taxon>
        <taxon>Bacillales</taxon>
        <taxon>Paenibacillaceae</taxon>
        <taxon>Paenibacillus</taxon>
    </lineage>
</organism>
<comment type="pathway">
    <text evidence="1">Carotenoid biosynthesis.</text>
</comment>
<accession>A0AAP5LQ78</accession>
<dbReference type="GO" id="GO:0016117">
    <property type="term" value="P:carotenoid biosynthetic process"/>
    <property type="evidence" value="ECO:0007669"/>
    <property type="project" value="UniProtKB-KW"/>
</dbReference>
<dbReference type="InterPro" id="IPR019845">
    <property type="entry name" value="Squalene/phytoene_synthase_CS"/>
</dbReference>
<evidence type="ECO:0000313" key="4">
    <source>
        <dbReference type="EMBL" id="MDR6723214.1"/>
    </source>
</evidence>
<dbReference type="Gene3D" id="1.10.600.10">
    <property type="entry name" value="Farnesyl Diphosphate Synthase"/>
    <property type="match status" value="1"/>
</dbReference>
<dbReference type="GO" id="GO:0004311">
    <property type="term" value="F:geranylgeranyl diphosphate synthase activity"/>
    <property type="evidence" value="ECO:0007669"/>
    <property type="project" value="InterPro"/>
</dbReference>
<dbReference type="PANTHER" id="PTHR31480">
    <property type="entry name" value="BIFUNCTIONAL LYCOPENE CYCLASE/PHYTOENE SYNTHASE"/>
    <property type="match status" value="1"/>
</dbReference>
<dbReference type="EC" id="2.5.1.32" evidence="4"/>
<dbReference type="AlphaFoldDB" id="A0AAP5LQ78"/>